<reference evidence="1" key="1">
    <citation type="submission" date="2018-05" db="EMBL/GenBank/DDBJ databases">
        <authorList>
            <person name="Lanie J.A."/>
            <person name="Ng W.-L."/>
            <person name="Kazmierczak K.M."/>
            <person name="Andrzejewski T.M."/>
            <person name="Davidsen T.M."/>
            <person name="Wayne K.J."/>
            <person name="Tettelin H."/>
            <person name="Glass J.I."/>
            <person name="Rusch D."/>
            <person name="Podicherti R."/>
            <person name="Tsui H.-C.T."/>
            <person name="Winkler M.E."/>
        </authorList>
    </citation>
    <scope>NUCLEOTIDE SEQUENCE</scope>
</reference>
<protein>
    <recommendedName>
        <fullName evidence="2">Major tropism determinant N-terminal domain-containing protein</fullName>
    </recommendedName>
</protein>
<evidence type="ECO:0008006" key="2">
    <source>
        <dbReference type="Google" id="ProtNLM"/>
    </source>
</evidence>
<dbReference type="EMBL" id="UINC01039329">
    <property type="protein sequence ID" value="SVB37659.1"/>
    <property type="molecule type" value="Genomic_DNA"/>
</dbReference>
<proteinExistence type="predicted"/>
<sequence>MAGTVIVTKYSLASGSPATDALSVGEQAYSFSSKKLFVGETSGSDVVGRVIGGQVYTDMLDHTAGTLTASSALVVDASSKLDNLNVDNININGNAITSTDSNGNITITPHGSGKVVIDGLSHPTADGTASQFLQTDGSGNLSFATVVSTLSLAADTGSNDSVSTGETITYSGGAGIDTTVSDNTITIAGEDASDSNKGIASFNTASFATSSGDVTIKALGVSNAQLAGSIANGKLANDGITIGSDDTSLGDTITDLNGITSIDVDNLTLDGNAITTTNANGNLDLTPNGTGTVTVPSGYAGRAGFTTDSLANKAYVDSVANGLDVKASVRLATAAALAACTYNNGAGTLTADANGALSVDGVTMAVDDRVLVKDQA</sequence>
<dbReference type="AlphaFoldDB" id="A0A382DHP1"/>
<evidence type="ECO:0000313" key="1">
    <source>
        <dbReference type="EMBL" id="SVB37659.1"/>
    </source>
</evidence>
<organism evidence="1">
    <name type="scientific">marine metagenome</name>
    <dbReference type="NCBI Taxonomy" id="408172"/>
    <lineage>
        <taxon>unclassified sequences</taxon>
        <taxon>metagenomes</taxon>
        <taxon>ecological metagenomes</taxon>
    </lineage>
</organism>
<accession>A0A382DHP1</accession>
<feature type="non-terminal residue" evidence="1">
    <location>
        <position position="376"/>
    </location>
</feature>
<name>A0A382DHP1_9ZZZZ</name>
<gene>
    <name evidence="1" type="ORF">METZ01_LOCUS190513</name>
</gene>